<keyword evidence="6 9" id="KW-0862">Zinc</keyword>
<feature type="binding site" evidence="9">
    <location>
        <position position="297"/>
    </location>
    <ligand>
        <name>Zn(2+)</name>
        <dbReference type="ChEBI" id="CHEBI:29105"/>
        <label>2</label>
        <note>catalytic</note>
    </ligand>
</feature>
<dbReference type="GO" id="GO:0004222">
    <property type="term" value="F:metalloendopeptidase activity"/>
    <property type="evidence" value="ECO:0007669"/>
    <property type="project" value="InterPro"/>
</dbReference>
<keyword evidence="2" id="KW-0645">Protease</keyword>
<protein>
    <submittedName>
        <fullName evidence="11">Hatching enzyme</fullName>
    </submittedName>
</protein>
<dbReference type="GO" id="GO:0030198">
    <property type="term" value="P:extracellular matrix organization"/>
    <property type="evidence" value="ECO:0007669"/>
    <property type="project" value="TreeGrafter"/>
</dbReference>
<gene>
    <name evidence="11" type="ORF">P5673_026168</name>
</gene>
<dbReference type="Pfam" id="PF01471">
    <property type="entry name" value="PG_binding_1"/>
    <property type="match status" value="1"/>
</dbReference>
<reference evidence="11" key="2">
    <citation type="journal article" date="2023" name="Science">
        <title>Genomic signatures of disease resistance in endangered staghorn corals.</title>
        <authorList>
            <person name="Vollmer S.V."/>
            <person name="Selwyn J.D."/>
            <person name="Despard B.A."/>
            <person name="Roesel C.L."/>
        </authorList>
    </citation>
    <scope>NUCLEOTIDE SEQUENCE</scope>
    <source>
        <strain evidence="11">K2</strain>
    </source>
</reference>
<dbReference type="EMBL" id="JARQWQ010000084">
    <property type="protein sequence ID" value="KAK2552736.1"/>
    <property type="molecule type" value="Genomic_DNA"/>
</dbReference>
<keyword evidence="7" id="KW-0482">Metalloprotease</keyword>
<dbReference type="Gene3D" id="3.40.390.10">
    <property type="entry name" value="Collagenase (Catalytic Domain)"/>
    <property type="match status" value="1"/>
</dbReference>
<evidence type="ECO:0000256" key="6">
    <source>
        <dbReference type="ARBA" id="ARBA00022833"/>
    </source>
</evidence>
<keyword evidence="5" id="KW-0378">Hydrolase</keyword>
<evidence type="ECO:0000256" key="9">
    <source>
        <dbReference type="PIRSR" id="PIRSR621190-2"/>
    </source>
</evidence>
<feature type="binding site" evidence="9">
    <location>
        <position position="264"/>
    </location>
    <ligand>
        <name>Zn(2+)</name>
        <dbReference type="ChEBI" id="CHEBI:29105"/>
        <label>1</label>
    </ligand>
</feature>
<accession>A0AAD9UWQ0</accession>
<dbReference type="GO" id="GO:0006508">
    <property type="term" value="P:proteolysis"/>
    <property type="evidence" value="ECO:0007669"/>
    <property type="project" value="UniProtKB-KW"/>
</dbReference>
<comment type="similarity">
    <text evidence="1">Belongs to the peptidase M10A family.</text>
</comment>
<dbReference type="PANTHER" id="PTHR10201">
    <property type="entry name" value="MATRIX METALLOPROTEINASE"/>
    <property type="match status" value="1"/>
</dbReference>
<feature type="binding site" evidence="9">
    <location>
        <position position="305"/>
    </location>
    <ligand>
        <name>Zn(2+)</name>
        <dbReference type="ChEBI" id="CHEBI:29105"/>
        <label>2</label>
        <note>catalytic</note>
    </ligand>
</feature>
<evidence type="ECO:0000256" key="8">
    <source>
        <dbReference type="PIRSR" id="PIRSR621190-1"/>
    </source>
</evidence>
<dbReference type="InterPro" id="IPR002477">
    <property type="entry name" value="Peptidoglycan-bd-like"/>
</dbReference>
<dbReference type="InterPro" id="IPR036365">
    <property type="entry name" value="PGBD-like_sf"/>
</dbReference>
<evidence type="ECO:0000313" key="12">
    <source>
        <dbReference type="Proteomes" id="UP001249851"/>
    </source>
</evidence>
<dbReference type="GO" id="GO:0031012">
    <property type="term" value="C:extracellular matrix"/>
    <property type="evidence" value="ECO:0007669"/>
    <property type="project" value="InterPro"/>
</dbReference>
<evidence type="ECO:0000256" key="3">
    <source>
        <dbReference type="ARBA" id="ARBA00022723"/>
    </source>
</evidence>
<feature type="active site" evidence="8">
    <location>
        <position position="288"/>
    </location>
</feature>
<keyword evidence="12" id="KW-1185">Reference proteome</keyword>
<evidence type="ECO:0000256" key="5">
    <source>
        <dbReference type="ARBA" id="ARBA00022801"/>
    </source>
</evidence>
<comment type="caution">
    <text evidence="11">The sequence shown here is derived from an EMBL/GenBank/DDBJ whole genome shotgun (WGS) entry which is preliminary data.</text>
</comment>
<feature type="domain" description="Peptidase metallopeptidase" evidence="10">
    <location>
        <begin position="190"/>
        <end position="332"/>
    </location>
</feature>
<feature type="binding site" description="in inhibited form" evidence="9">
    <location>
        <position position="170"/>
    </location>
    <ligand>
        <name>Zn(2+)</name>
        <dbReference type="ChEBI" id="CHEBI:29105"/>
        <label>2</label>
        <note>catalytic</note>
    </ligand>
</feature>
<feature type="binding site" evidence="9">
    <location>
        <position position="291"/>
    </location>
    <ligand>
        <name>Zn(2+)</name>
        <dbReference type="ChEBI" id="CHEBI:29105"/>
        <label>2</label>
        <note>catalytic</note>
    </ligand>
</feature>
<sequence>MPTSKQDSSFAVFLGDSSYGFGTADKMYHSRKVDSTVADAVLLENLAYVDNLTAKPSSFSDSVYLTAANAETIKSVQDLFMLIAFSWTEALTMKCFQILAIFGVLCRLTKTEDEGSMALRFLNEYDYLSTSRSGNHDVESAIKDFQRFAGLEVTCEIDQPTIRLLKTPRCGNPDDVAVRESSNSLLQYRGSKLGKKTLSYFIQFGKDLLSSRQESSFRRALQYWADAYSKASRCKRRGASLPLSFQRSWKSPRACFFPPEGRAHFDEDEKFTEATSSGTNLLWVATHEFGHALGIEHSNVRSAIMYTYYTGYVPNMKLHSGDLAAILSLYGTGSQGLGVVVKWENPWSAQIMKFLEKLKR</sequence>
<feature type="binding site" evidence="9">
    <location>
        <position position="287"/>
    </location>
    <ligand>
        <name>Zn(2+)</name>
        <dbReference type="ChEBI" id="CHEBI:29105"/>
        <label>2</label>
        <note>catalytic</note>
    </ligand>
</feature>
<evidence type="ECO:0000256" key="7">
    <source>
        <dbReference type="ARBA" id="ARBA00023049"/>
    </source>
</evidence>
<dbReference type="PANTHER" id="PTHR10201:SF291">
    <property type="entry name" value="MATRIX METALLOPROTEINASE 1, ISOFORM C-RELATED"/>
    <property type="match status" value="1"/>
</dbReference>
<evidence type="ECO:0000313" key="11">
    <source>
        <dbReference type="EMBL" id="KAK2552736.1"/>
    </source>
</evidence>
<dbReference type="PRINTS" id="PR00138">
    <property type="entry name" value="MATRIXIN"/>
</dbReference>
<dbReference type="GO" id="GO:0008270">
    <property type="term" value="F:zinc ion binding"/>
    <property type="evidence" value="ECO:0007669"/>
    <property type="project" value="InterPro"/>
</dbReference>
<dbReference type="AlphaFoldDB" id="A0AAD9UWQ0"/>
<feature type="binding site" evidence="9">
    <location>
        <position position="207"/>
    </location>
    <ligand>
        <name>Ca(2+)</name>
        <dbReference type="ChEBI" id="CHEBI:29108"/>
        <label>1</label>
    </ligand>
</feature>
<name>A0AAD9UWQ0_ACRCE</name>
<dbReference type="InterPro" id="IPR021190">
    <property type="entry name" value="Pept_M10A"/>
</dbReference>
<keyword evidence="9" id="KW-0106">Calcium</keyword>
<reference evidence="11" key="1">
    <citation type="journal article" date="2023" name="G3 (Bethesda)">
        <title>Whole genome assembly and annotation of the endangered Caribbean coral Acropora cervicornis.</title>
        <authorList>
            <person name="Selwyn J.D."/>
            <person name="Vollmer S.V."/>
        </authorList>
    </citation>
    <scope>NUCLEOTIDE SEQUENCE</scope>
    <source>
        <strain evidence="11">K2</strain>
    </source>
</reference>
<organism evidence="11 12">
    <name type="scientific">Acropora cervicornis</name>
    <name type="common">Staghorn coral</name>
    <dbReference type="NCBI Taxonomy" id="6130"/>
    <lineage>
        <taxon>Eukaryota</taxon>
        <taxon>Metazoa</taxon>
        <taxon>Cnidaria</taxon>
        <taxon>Anthozoa</taxon>
        <taxon>Hexacorallia</taxon>
        <taxon>Scleractinia</taxon>
        <taxon>Astrocoeniina</taxon>
        <taxon>Acroporidae</taxon>
        <taxon>Acropora</taxon>
    </lineage>
</organism>
<dbReference type="Proteomes" id="UP001249851">
    <property type="component" value="Unassembled WGS sequence"/>
</dbReference>
<keyword evidence="3 9" id="KW-0479">Metal-binding</keyword>
<dbReference type="SMART" id="SM00235">
    <property type="entry name" value="ZnMc"/>
    <property type="match status" value="1"/>
</dbReference>
<dbReference type="Pfam" id="PF00413">
    <property type="entry name" value="Peptidase_M10"/>
    <property type="match status" value="1"/>
</dbReference>
<feature type="binding site" evidence="9">
    <location>
        <position position="269"/>
    </location>
    <ligand>
        <name>Ca(2+)</name>
        <dbReference type="ChEBI" id="CHEBI:29108"/>
        <label>1</label>
    </ligand>
</feature>
<dbReference type="InterPro" id="IPR006026">
    <property type="entry name" value="Peptidase_Metallo"/>
</dbReference>
<dbReference type="SUPFAM" id="SSF47090">
    <property type="entry name" value="PGBD-like"/>
    <property type="match status" value="1"/>
</dbReference>
<evidence type="ECO:0000256" key="1">
    <source>
        <dbReference type="ARBA" id="ARBA00010370"/>
    </source>
</evidence>
<feature type="binding site" evidence="9">
    <location>
        <position position="269"/>
    </location>
    <ligand>
        <name>Ca(2+)</name>
        <dbReference type="ChEBI" id="CHEBI:29108"/>
        <label>3</label>
    </ligand>
</feature>
<dbReference type="InterPro" id="IPR001818">
    <property type="entry name" value="Pept_M10_metallopeptidase"/>
</dbReference>
<dbReference type="GO" id="GO:0030574">
    <property type="term" value="P:collagen catabolic process"/>
    <property type="evidence" value="ECO:0007669"/>
    <property type="project" value="TreeGrafter"/>
</dbReference>
<proteinExistence type="inferred from homology"/>
<comment type="cofactor">
    <cofactor evidence="9">
        <name>Ca(2+)</name>
        <dbReference type="ChEBI" id="CHEBI:29108"/>
    </cofactor>
    <text evidence="9">Can bind about 5 Ca(2+) ions per subunit.</text>
</comment>
<keyword evidence="4" id="KW-0732">Signal</keyword>
<evidence type="ECO:0000256" key="2">
    <source>
        <dbReference type="ARBA" id="ARBA00022670"/>
    </source>
</evidence>
<feature type="binding site" evidence="9">
    <location>
        <position position="266"/>
    </location>
    <ligand>
        <name>Ca(2+)</name>
        <dbReference type="ChEBI" id="CHEBI:29108"/>
        <label>3</label>
    </ligand>
</feature>
<dbReference type="SUPFAM" id="SSF55486">
    <property type="entry name" value="Metalloproteases ('zincins'), catalytic domain"/>
    <property type="match status" value="1"/>
</dbReference>
<evidence type="ECO:0000256" key="4">
    <source>
        <dbReference type="ARBA" id="ARBA00022729"/>
    </source>
</evidence>
<evidence type="ECO:0000259" key="10">
    <source>
        <dbReference type="SMART" id="SM00235"/>
    </source>
</evidence>
<comment type="cofactor">
    <cofactor evidence="9">
        <name>Zn(2+)</name>
        <dbReference type="ChEBI" id="CHEBI:29105"/>
    </cofactor>
    <text evidence="9">Binds 2 Zn(2+) ions per subunit.</text>
</comment>
<dbReference type="InterPro" id="IPR024079">
    <property type="entry name" value="MetalloPept_cat_dom_sf"/>
</dbReference>